<dbReference type="InterPro" id="IPR027417">
    <property type="entry name" value="P-loop_NTPase"/>
</dbReference>
<organism evidence="2 3">
    <name type="scientific">Candidatus Enterovibrio escicola</name>
    <dbReference type="NCBI Taxonomy" id="1927127"/>
    <lineage>
        <taxon>Bacteria</taxon>
        <taxon>Pseudomonadati</taxon>
        <taxon>Pseudomonadota</taxon>
        <taxon>Gammaproteobacteria</taxon>
        <taxon>Vibrionales</taxon>
        <taxon>Vibrionaceae</taxon>
        <taxon>Enterovibrio</taxon>
    </lineage>
</organism>
<geneLocation type="plasmid" evidence="3">
    <name>pmj3</name>
</geneLocation>
<accession>A0A2A5T1S6</accession>
<comment type="caution">
    <text evidence="2">The sequence shown here is derived from an EMBL/GenBank/DDBJ whole genome shotgun (WGS) entry which is preliminary data.</text>
</comment>
<dbReference type="Gene3D" id="3.40.50.300">
    <property type="entry name" value="P-loop containing nucleotide triphosphate hydrolases"/>
    <property type="match status" value="1"/>
</dbReference>
<gene>
    <name evidence="2" type="ORF">BTN49_2307</name>
</gene>
<evidence type="ECO:0000259" key="1">
    <source>
        <dbReference type="Pfam" id="PF01656"/>
    </source>
</evidence>
<dbReference type="AlphaFoldDB" id="A0A2A5T1S6"/>
<name>A0A2A5T1S6_9GAMM</name>
<evidence type="ECO:0000313" key="2">
    <source>
        <dbReference type="EMBL" id="PCS22113.1"/>
    </source>
</evidence>
<keyword evidence="2" id="KW-0614">Plasmid</keyword>
<protein>
    <recommendedName>
        <fullName evidence="1">CobQ/CobB/MinD/ParA nucleotide binding domain-containing protein</fullName>
    </recommendedName>
</protein>
<keyword evidence="3" id="KW-1185">Reference proteome</keyword>
<dbReference type="GeneID" id="66950700"/>
<dbReference type="RefSeq" id="WP_146678944.1">
    <property type="nucleotide sequence ID" value="NZ_CAWNJE010000003.1"/>
</dbReference>
<feature type="domain" description="CobQ/CobB/MinD/ParA nucleotide binding" evidence="1">
    <location>
        <begin position="3"/>
        <end position="37"/>
    </location>
</feature>
<dbReference type="InterPro" id="IPR002586">
    <property type="entry name" value="CobQ/CobB/MinD/ParA_Nub-bd_dom"/>
</dbReference>
<dbReference type="Pfam" id="PF01656">
    <property type="entry name" value="CbiA"/>
    <property type="match status" value="1"/>
</dbReference>
<dbReference type="EMBL" id="NBYY01000026">
    <property type="protein sequence ID" value="PCS22113.1"/>
    <property type="molecule type" value="Genomic_DNA"/>
</dbReference>
<evidence type="ECO:0000313" key="3">
    <source>
        <dbReference type="Proteomes" id="UP000219020"/>
    </source>
</evidence>
<dbReference type="SUPFAM" id="SSF52540">
    <property type="entry name" value="P-loop containing nucleoside triphosphate hydrolases"/>
    <property type="match status" value="1"/>
</dbReference>
<proteinExistence type="predicted"/>
<reference evidence="3" key="1">
    <citation type="submission" date="2017-04" db="EMBL/GenBank/DDBJ databases">
        <title>Genome evolution of the luminous symbionts of deep sea anglerfish.</title>
        <authorList>
            <person name="Hendry T.A."/>
        </authorList>
    </citation>
    <scope>NUCLEOTIDE SEQUENCE [LARGE SCALE GENOMIC DNA]</scope>
    <source>
        <plasmid evidence="3">pmj3</plasmid>
    </source>
</reference>
<dbReference type="Proteomes" id="UP000219020">
    <property type="component" value="Plasmid pMJ3"/>
</dbReference>
<sequence>MIIVIGGDKGGTGKTILTANLAVFLMKKGKTVTVVKLIITTVFQTGTKKGNTANCLYFR</sequence>